<feature type="compositionally biased region" description="Basic and acidic residues" evidence="1">
    <location>
        <begin position="25"/>
        <end position="59"/>
    </location>
</feature>
<dbReference type="OrthoDB" id="10033734at2759"/>
<organism evidence="3 4">
    <name type="scientific">Frankliniella occidentalis</name>
    <name type="common">Western flower thrips</name>
    <name type="synonym">Euthrips occidentalis</name>
    <dbReference type="NCBI Taxonomy" id="133901"/>
    <lineage>
        <taxon>Eukaryota</taxon>
        <taxon>Metazoa</taxon>
        <taxon>Ecdysozoa</taxon>
        <taxon>Arthropoda</taxon>
        <taxon>Hexapoda</taxon>
        <taxon>Insecta</taxon>
        <taxon>Pterygota</taxon>
        <taxon>Neoptera</taxon>
        <taxon>Paraneoptera</taxon>
        <taxon>Thysanoptera</taxon>
        <taxon>Terebrantia</taxon>
        <taxon>Thripoidea</taxon>
        <taxon>Thripidae</taxon>
        <taxon>Frankliniella</taxon>
    </lineage>
</organism>
<dbReference type="InterPro" id="IPR039767">
    <property type="entry name" value="RALBP1"/>
</dbReference>
<gene>
    <name evidence="4" type="primary">LOC113217256</name>
</gene>
<dbReference type="Gene3D" id="1.10.555.10">
    <property type="entry name" value="Rho GTPase activation protein"/>
    <property type="match status" value="1"/>
</dbReference>
<evidence type="ECO:0000259" key="2">
    <source>
        <dbReference type="PROSITE" id="PS50238"/>
    </source>
</evidence>
<feature type="region of interest" description="Disordered" evidence="1">
    <location>
        <begin position="466"/>
        <end position="550"/>
    </location>
</feature>
<dbReference type="GO" id="GO:0007264">
    <property type="term" value="P:small GTPase-mediated signal transduction"/>
    <property type="evidence" value="ECO:0007669"/>
    <property type="project" value="InterPro"/>
</dbReference>
<feature type="compositionally biased region" description="Polar residues" evidence="1">
    <location>
        <begin position="618"/>
        <end position="627"/>
    </location>
</feature>
<dbReference type="CTD" id="42484"/>
<dbReference type="PROSITE" id="PS50238">
    <property type="entry name" value="RHOGAP"/>
    <property type="match status" value="1"/>
</dbReference>
<dbReference type="GO" id="GO:0031267">
    <property type="term" value="F:small GTPase binding"/>
    <property type="evidence" value="ECO:0007669"/>
    <property type="project" value="InterPro"/>
</dbReference>
<evidence type="ECO:0000313" key="4">
    <source>
        <dbReference type="RefSeq" id="XP_026292854.1"/>
    </source>
</evidence>
<dbReference type="Proteomes" id="UP000504606">
    <property type="component" value="Unplaced"/>
</dbReference>
<dbReference type="GO" id="GO:0005096">
    <property type="term" value="F:GTPase activator activity"/>
    <property type="evidence" value="ECO:0007669"/>
    <property type="project" value="InterPro"/>
</dbReference>
<dbReference type="Gene3D" id="1.20.58.90">
    <property type="match status" value="1"/>
</dbReference>
<dbReference type="AlphaFoldDB" id="A0A6J1TH96"/>
<evidence type="ECO:0000313" key="3">
    <source>
        <dbReference type="Proteomes" id="UP000504606"/>
    </source>
</evidence>
<feature type="region of interest" description="Disordered" evidence="1">
    <location>
        <begin position="1"/>
        <end position="133"/>
    </location>
</feature>
<dbReference type="SUPFAM" id="SSF48350">
    <property type="entry name" value="GTPase activation domain, GAP"/>
    <property type="match status" value="1"/>
</dbReference>
<evidence type="ECO:0000256" key="1">
    <source>
        <dbReference type="SAM" id="MobiDB-lite"/>
    </source>
</evidence>
<feature type="domain" description="Rho-GAP" evidence="2">
    <location>
        <begin position="163"/>
        <end position="356"/>
    </location>
</feature>
<feature type="region of interest" description="Disordered" evidence="1">
    <location>
        <begin position="415"/>
        <end position="453"/>
    </location>
</feature>
<dbReference type="PANTHER" id="PTHR12783:SF5">
    <property type="entry name" value="RALA-BINDING PROTEIN 1"/>
    <property type="match status" value="1"/>
</dbReference>
<feature type="compositionally biased region" description="Low complexity" evidence="1">
    <location>
        <begin position="511"/>
        <end position="532"/>
    </location>
</feature>
<feature type="region of interest" description="Disordered" evidence="1">
    <location>
        <begin position="600"/>
        <end position="631"/>
    </location>
</feature>
<dbReference type="PANTHER" id="PTHR12783">
    <property type="entry name" value="RALA BINDING PROTEIN 1 RALBP1"/>
    <property type="match status" value="1"/>
</dbReference>
<feature type="compositionally biased region" description="Basic and acidic residues" evidence="1">
    <location>
        <begin position="92"/>
        <end position="133"/>
    </location>
</feature>
<dbReference type="KEGG" id="foc:113217256"/>
<reference evidence="4" key="1">
    <citation type="submission" date="2025-08" db="UniProtKB">
        <authorList>
            <consortium name="RefSeq"/>
        </authorList>
    </citation>
    <scope>IDENTIFICATION</scope>
    <source>
        <tissue evidence="4">Whole organism</tissue>
    </source>
</reference>
<keyword evidence="3" id="KW-1185">Reference proteome</keyword>
<dbReference type="SMART" id="SM00324">
    <property type="entry name" value="RhoGAP"/>
    <property type="match status" value="1"/>
</dbReference>
<dbReference type="RefSeq" id="XP_026292854.1">
    <property type="nucleotide sequence ID" value="XM_026437069.2"/>
</dbReference>
<feature type="compositionally biased region" description="Basic and acidic residues" evidence="1">
    <location>
        <begin position="475"/>
        <end position="492"/>
    </location>
</feature>
<sequence length="676" mass="75868">MDFESPDVEREFPGLYMSESGSGKRSQESDFSDDAHERSTKKDLLIGKRKDKKESKKDLGYAALEGESSPEEDLDIKSPCKSKKSKSFKFPTIKDKREKSREKDVKEKEKDKDKEKEKEREPDREKSEKKKEFKSKLKLKDKKKIKPGDDTSDSVDEMPVFGVPLSVAVDRSHCHDGVAIPIVVRDCIDHVQEFGLLTENIYKVLGVKSKVQQLRRSYNKREAVKLSDYDLQTVTSLLKTFLRELPDPLLTNELASKFEDVACLKELAAREQELGSLLPQIPPCNMLCLSWLMQHFQNVAANESHNKMSISALGAVLGPVLQTSPKVFAALLTHSGALFPHIQLVKYIPPLSAGCTSLPNSKEAIVAELAKQDSLLNQIHSEMNHGYTVRSDQLWEVQRFITLLKRKLRTLEKAQEASHRGTDKVQAQVEPPAAVTQASSSSVKAMPVSPSGEKIDFQMQTATEETLKGVTTSEAEDRIVKDSSSEVLRDEVDSNALNETSTHETTPVSASVPVTIPVLPVPTPTTNNSVLPLDQSDASNSESDEKLNESQLELEHNELLKLQNYLLSRISHVHEEIQLLRAELKSTLNIVPESALLSISTPSSDSKLSPDMKDNPTDESTNQSGTWTKERKDLYEQNTQLMEERLKLVRQIIYEQEACLNLRVQLEQLKQVVESK</sequence>
<accession>A0A6J1TH96</accession>
<dbReference type="InterPro" id="IPR000198">
    <property type="entry name" value="RhoGAP_dom"/>
</dbReference>
<protein>
    <submittedName>
        <fullName evidence="4">RalA-binding protein 1</fullName>
    </submittedName>
</protein>
<proteinExistence type="predicted"/>
<feature type="compositionally biased region" description="Polar residues" evidence="1">
    <location>
        <begin position="495"/>
        <end position="509"/>
    </location>
</feature>
<dbReference type="GeneID" id="113217256"/>
<dbReference type="InterPro" id="IPR008936">
    <property type="entry name" value="Rho_GTPase_activation_prot"/>
</dbReference>
<dbReference type="Pfam" id="PF00620">
    <property type="entry name" value="RhoGAP"/>
    <property type="match status" value="1"/>
</dbReference>
<name>A0A6J1TH96_FRAOC</name>